<proteinExistence type="predicted"/>
<sequence>MMRNHSPSYTCLRLTVGQFSREKPLLLRAIMAVTLPTTHEKQIRKREVKAVVNQIVMEEVKSCLDLLLCIITYAMLEFHHISIKETHYIPSISAASTAVIAYLLEDHRTLSYSKVFVRLLIKWRIPGYEPYLDCANIYAFSDKSPFLALDNYYSESVMVLTGV</sequence>
<dbReference type="Proteomes" id="UP001610334">
    <property type="component" value="Unassembled WGS sequence"/>
</dbReference>
<dbReference type="EMBL" id="JBFXLT010000001">
    <property type="protein sequence ID" value="KAL2823094.1"/>
    <property type="molecule type" value="Genomic_DNA"/>
</dbReference>
<protein>
    <submittedName>
        <fullName evidence="1">Uncharacterized protein</fullName>
    </submittedName>
</protein>
<reference evidence="1 2" key="1">
    <citation type="submission" date="2024-07" db="EMBL/GenBank/DDBJ databases">
        <title>Section-level genome sequencing and comparative genomics of Aspergillus sections Usti and Cavernicolus.</title>
        <authorList>
            <consortium name="Lawrence Berkeley National Laboratory"/>
            <person name="Nybo J.L."/>
            <person name="Vesth T.C."/>
            <person name="Theobald S."/>
            <person name="Frisvad J.C."/>
            <person name="Larsen T.O."/>
            <person name="Kjaerboelling I."/>
            <person name="Rothschild-Mancinelli K."/>
            <person name="Lyhne E.K."/>
            <person name="Kogle M.E."/>
            <person name="Barry K."/>
            <person name="Clum A."/>
            <person name="Na H."/>
            <person name="Ledsgaard L."/>
            <person name="Lin J."/>
            <person name="Lipzen A."/>
            <person name="Kuo A."/>
            <person name="Riley R."/>
            <person name="Mondo S."/>
            <person name="Labutti K."/>
            <person name="Haridas S."/>
            <person name="Pangalinan J."/>
            <person name="Salamov A.A."/>
            <person name="Simmons B.A."/>
            <person name="Magnuson J.K."/>
            <person name="Chen J."/>
            <person name="Drula E."/>
            <person name="Henrissat B."/>
            <person name="Wiebenga A."/>
            <person name="Lubbers R.J."/>
            <person name="Gomes A.C."/>
            <person name="Makela M.R."/>
            <person name="Stajich J."/>
            <person name="Grigoriev I.V."/>
            <person name="Mortensen U.H."/>
            <person name="De Vries R.P."/>
            <person name="Baker S.E."/>
            <person name="Andersen M.R."/>
        </authorList>
    </citation>
    <scope>NUCLEOTIDE SEQUENCE [LARGE SCALE GENOMIC DNA]</scope>
    <source>
        <strain evidence="1 2">CBS 588.65</strain>
    </source>
</reference>
<evidence type="ECO:0000313" key="2">
    <source>
        <dbReference type="Proteomes" id="UP001610334"/>
    </source>
</evidence>
<organism evidence="1 2">
    <name type="scientific">Aspergillus granulosus</name>
    <dbReference type="NCBI Taxonomy" id="176169"/>
    <lineage>
        <taxon>Eukaryota</taxon>
        <taxon>Fungi</taxon>
        <taxon>Dikarya</taxon>
        <taxon>Ascomycota</taxon>
        <taxon>Pezizomycotina</taxon>
        <taxon>Eurotiomycetes</taxon>
        <taxon>Eurotiomycetidae</taxon>
        <taxon>Eurotiales</taxon>
        <taxon>Aspergillaceae</taxon>
        <taxon>Aspergillus</taxon>
        <taxon>Aspergillus subgen. Nidulantes</taxon>
    </lineage>
</organism>
<comment type="caution">
    <text evidence="1">The sequence shown here is derived from an EMBL/GenBank/DDBJ whole genome shotgun (WGS) entry which is preliminary data.</text>
</comment>
<accession>A0ABR4I737</accession>
<keyword evidence="2" id="KW-1185">Reference proteome</keyword>
<gene>
    <name evidence="1" type="ORF">BJX63DRAFT_376261</name>
</gene>
<evidence type="ECO:0000313" key="1">
    <source>
        <dbReference type="EMBL" id="KAL2823094.1"/>
    </source>
</evidence>
<name>A0ABR4I737_9EURO</name>